<keyword evidence="3" id="KW-1185">Reference proteome</keyword>
<name>A0A085NI39_9BILA</name>
<evidence type="ECO:0000313" key="2">
    <source>
        <dbReference type="EMBL" id="KFD69135.1"/>
    </source>
</evidence>
<proteinExistence type="predicted"/>
<dbReference type="Proteomes" id="UP000030764">
    <property type="component" value="Unassembled WGS sequence"/>
</dbReference>
<dbReference type="Proteomes" id="UP000030758">
    <property type="component" value="Unassembled WGS sequence"/>
</dbReference>
<accession>A0A085NI39</accession>
<dbReference type="EMBL" id="KL363195">
    <property type="protein sequence ID" value="KFD56206.1"/>
    <property type="molecule type" value="Genomic_DNA"/>
</dbReference>
<dbReference type="AlphaFoldDB" id="A0A085NI39"/>
<organism evidence="2">
    <name type="scientific">Trichuris suis</name>
    <name type="common">pig whipworm</name>
    <dbReference type="NCBI Taxonomy" id="68888"/>
    <lineage>
        <taxon>Eukaryota</taxon>
        <taxon>Metazoa</taxon>
        <taxon>Ecdysozoa</taxon>
        <taxon>Nematoda</taxon>
        <taxon>Enoplea</taxon>
        <taxon>Dorylaimia</taxon>
        <taxon>Trichinellida</taxon>
        <taxon>Trichuridae</taxon>
        <taxon>Trichuris</taxon>
    </lineage>
</organism>
<dbReference type="EMBL" id="KL367498">
    <property type="protein sequence ID" value="KFD69135.1"/>
    <property type="molecule type" value="Genomic_DNA"/>
</dbReference>
<reference evidence="2 3" key="1">
    <citation type="journal article" date="2014" name="Nat. Genet.">
        <title>Genome and transcriptome of the porcine whipworm Trichuris suis.</title>
        <authorList>
            <person name="Jex A.R."/>
            <person name="Nejsum P."/>
            <person name="Schwarz E.M."/>
            <person name="Hu L."/>
            <person name="Young N.D."/>
            <person name="Hall R.S."/>
            <person name="Korhonen P.K."/>
            <person name="Liao S."/>
            <person name="Thamsborg S."/>
            <person name="Xia J."/>
            <person name="Xu P."/>
            <person name="Wang S."/>
            <person name="Scheerlinck J.P."/>
            <person name="Hofmann A."/>
            <person name="Sternberg P.W."/>
            <person name="Wang J."/>
            <person name="Gasser R.B."/>
        </authorList>
    </citation>
    <scope>NUCLEOTIDE SEQUENCE [LARGE SCALE GENOMIC DNA]</scope>
    <source>
        <strain evidence="2">DCEP-RM93F</strain>
        <strain evidence="1">DCEP-RM93M</strain>
    </source>
</reference>
<evidence type="ECO:0000313" key="3">
    <source>
        <dbReference type="Proteomes" id="UP000030764"/>
    </source>
</evidence>
<gene>
    <name evidence="1" type="ORF">M513_02984</name>
    <name evidence="2" type="ORF">M514_02984</name>
</gene>
<evidence type="ECO:0000313" key="1">
    <source>
        <dbReference type="EMBL" id="KFD56206.1"/>
    </source>
</evidence>
<protein>
    <submittedName>
        <fullName evidence="2">Uncharacterized protein</fullName>
    </submittedName>
</protein>
<sequence length="82" mass="9166">MLKHFVNLIWADPGDGSAFKLEKPSRGVEAWNQKLVDNCMETFFLETSKKPMRFAKHSGDVPAGDCFSQLSCKCQISQVTAL</sequence>